<comment type="caution">
    <text evidence="2">The sequence shown here is derived from an EMBL/GenBank/DDBJ whole genome shotgun (WGS) entry which is preliminary data.</text>
</comment>
<sequence>MINITKAPLHFHTVEQKSWIHLPVSPALSCVFYRRSPSRAGSGRCLCESGAGKPSGELRKREERREATVHTLRCSAGWRRKRRCLYWSYSRGWTVSSPMLVSGLFTSEDDGDV</sequence>
<protein>
    <submittedName>
        <fullName evidence="2">Uncharacterized protein</fullName>
    </submittedName>
</protein>
<evidence type="ECO:0000256" key="1">
    <source>
        <dbReference type="SAM" id="MobiDB-lite"/>
    </source>
</evidence>
<gene>
    <name evidence="2" type="ORF">ABG768_003544</name>
</gene>
<dbReference type="EMBL" id="JAWDJR010000011">
    <property type="protein sequence ID" value="KAK9966434.1"/>
    <property type="molecule type" value="Genomic_DNA"/>
</dbReference>
<name>A0AAW2A1A3_CULAL</name>
<proteinExistence type="predicted"/>
<keyword evidence="3" id="KW-1185">Reference proteome</keyword>
<evidence type="ECO:0000313" key="3">
    <source>
        <dbReference type="Proteomes" id="UP001479290"/>
    </source>
</evidence>
<dbReference type="AlphaFoldDB" id="A0AAW2A1A3"/>
<feature type="region of interest" description="Disordered" evidence="1">
    <location>
        <begin position="37"/>
        <end position="62"/>
    </location>
</feature>
<dbReference type="Proteomes" id="UP001479290">
    <property type="component" value="Unassembled WGS sequence"/>
</dbReference>
<evidence type="ECO:0000313" key="2">
    <source>
        <dbReference type="EMBL" id="KAK9966434.1"/>
    </source>
</evidence>
<organism evidence="2 3">
    <name type="scientific">Culter alburnus</name>
    <name type="common">Topmouth culter</name>
    <dbReference type="NCBI Taxonomy" id="194366"/>
    <lineage>
        <taxon>Eukaryota</taxon>
        <taxon>Metazoa</taxon>
        <taxon>Chordata</taxon>
        <taxon>Craniata</taxon>
        <taxon>Vertebrata</taxon>
        <taxon>Euteleostomi</taxon>
        <taxon>Actinopterygii</taxon>
        <taxon>Neopterygii</taxon>
        <taxon>Teleostei</taxon>
        <taxon>Ostariophysi</taxon>
        <taxon>Cypriniformes</taxon>
        <taxon>Xenocyprididae</taxon>
        <taxon>Xenocypridinae</taxon>
        <taxon>Culter</taxon>
    </lineage>
</organism>
<accession>A0AAW2A1A3</accession>
<reference evidence="2 3" key="1">
    <citation type="submission" date="2024-05" db="EMBL/GenBank/DDBJ databases">
        <title>A high-quality chromosomal-level genome assembly of Topmouth culter (Culter alburnus).</title>
        <authorList>
            <person name="Zhao H."/>
        </authorList>
    </citation>
    <scope>NUCLEOTIDE SEQUENCE [LARGE SCALE GENOMIC DNA]</scope>
    <source>
        <strain evidence="2">CATC2023</strain>
        <tissue evidence="2">Muscle</tissue>
    </source>
</reference>